<reference evidence="2" key="1">
    <citation type="submission" date="2019-09" db="EMBL/GenBank/DDBJ databases">
        <title>Distinct polysaccharide growth profiles of human intestinal Prevotella copri isolates.</title>
        <authorList>
            <person name="Fehlner-Peach H."/>
            <person name="Magnabosco C."/>
            <person name="Raghavan V."/>
            <person name="Scher J.U."/>
            <person name="Tett A."/>
            <person name="Cox L.M."/>
            <person name="Gottsegen C."/>
            <person name="Watters A."/>
            <person name="Wiltshire- Gordon J.D."/>
            <person name="Segata N."/>
            <person name="Bonneau R."/>
            <person name="Littman D.R."/>
        </authorList>
    </citation>
    <scope>NUCLEOTIDE SEQUENCE [LARGE SCALE GENOMIC DNA]</scope>
    <source>
        <strain evidence="2">BU41712</strain>
    </source>
</reference>
<comment type="caution">
    <text evidence="1">The sequence shown here is derived from an EMBL/GenBank/DDBJ whole genome shotgun (WGS) entry which is preliminary data.</text>
</comment>
<accession>A0AA90UTD1</accession>
<dbReference type="Proteomes" id="UP000423156">
    <property type="component" value="Unassembled WGS sequence"/>
</dbReference>
<name>A0AA90UTD1_9BACT</name>
<proteinExistence type="predicted"/>
<organism evidence="1 2">
    <name type="scientific">Segatella copri</name>
    <dbReference type="NCBI Taxonomy" id="165179"/>
    <lineage>
        <taxon>Bacteria</taxon>
        <taxon>Pseudomonadati</taxon>
        <taxon>Bacteroidota</taxon>
        <taxon>Bacteroidia</taxon>
        <taxon>Bacteroidales</taxon>
        <taxon>Prevotellaceae</taxon>
        <taxon>Segatella</taxon>
    </lineage>
</organism>
<dbReference type="RefSeq" id="WP_153092402.1">
    <property type="nucleotide sequence ID" value="NZ_VZBX01000084.1"/>
</dbReference>
<evidence type="ECO:0000313" key="1">
    <source>
        <dbReference type="EMBL" id="MQN77205.1"/>
    </source>
</evidence>
<dbReference type="AlphaFoldDB" id="A0AA90UTD1"/>
<sequence>MNHQEFRDAICNRKPRYNTKFKPLIERISSKGDVTGKGDFSTFGAFYQTFMYAYIIGLRLGEKVYLKSDDEKTEFAPLANWKPTPIRDFILITLFNRSEKFEKISFGWLSLENGSEEHVSNFITMLVREMEAYANRGFMYLQDKWDNENYIFSSPFVFVDILSELPSYNQKTLDVVEK</sequence>
<protein>
    <submittedName>
        <fullName evidence="1">Uncharacterized protein</fullName>
    </submittedName>
</protein>
<gene>
    <name evidence="1" type="ORF">F7D71_04850</name>
</gene>
<evidence type="ECO:0000313" key="2">
    <source>
        <dbReference type="Proteomes" id="UP000423156"/>
    </source>
</evidence>
<dbReference type="EMBL" id="VZBZ01000064">
    <property type="protein sequence ID" value="MQN77205.1"/>
    <property type="molecule type" value="Genomic_DNA"/>
</dbReference>